<dbReference type="Proteomes" id="UP000215914">
    <property type="component" value="Unassembled WGS sequence"/>
</dbReference>
<keyword evidence="3" id="KW-0560">Oxidoreductase</keyword>
<evidence type="ECO:0000313" key="4">
    <source>
        <dbReference type="EMBL" id="KAF5797497.1"/>
    </source>
</evidence>
<dbReference type="GO" id="GO:0016491">
    <property type="term" value="F:oxidoreductase activity"/>
    <property type="evidence" value="ECO:0007669"/>
    <property type="project" value="UniProtKB-KW"/>
</dbReference>
<dbReference type="AlphaFoldDB" id="A0A9K3NEA7"/>
<reference evidence="4" key="1">
    <citation type="journal article" date="2017" name="Nature">
        <title>The sunflower genome provides insights into oil metabolism, flowering and Asterid evolution.</title>
        <authorList>
            <person name="Badouin H."/>
            <person name="Gouzy J."/>
            <person name="Grassa C.J."/>
            <person name="Murat F."/>
            <person name="Staton S.E."/>
            <person name="Cottret L."/>
            <person name="Lelandais-Briere C."/>
            <person name="Owens G.L."/>
            <person name="Carrere S."/>
            <person name="Mayjonade B."/>
            <person name="Legrand L."/>
            <person name="Gill N."/>
            <person name="Kane N.C."/>
            <person name="Bowers J.E."/>
            <person name="Hubner S."/>
            <person name="Bellec A."/>
            <person name="Berard A."/>
            <person name="Berges H."/>
            <person name="Blanchet N."/>
            <person name="Boniface M.C."/>
            <person name="Brunel D."/>
            <person name="Catrice O."/>
            <person name="Chaidir N."/>
            <person name="Claudel C."/>
            <person name="Donnadieu C."/>
            <person name="Faraut T."/>
            <person name="Fievet G."/>
            <person name="Helmstetter N."/>
            <person name="King M."/>
            <person name="Knapp S.J."/>
            <person name="Lai Z."/>
            <person name="Le Paslier M.C."/>
            <person name="Lippi Y."/>
            <person name="Lorenzon L."/>
            <person name="Mandel J.R."/>
            <person name="Marage G."/>
            <person name="Marchand G."/>
            <person name="Marquand E."/>
            <person name="Bret-Mestries E."/>
            <person name="Morien E."/>
            <person name="Nambeesan S."/>
            <person name="Nguyen T."/>
            <person name="Pegot-Espagnet P."/>
            <person name="Pouilly N."/>
            <person name="Raftis F."/>
            <person name="Sallet E."/>
            <person name="Schiex T."/>
            <person name="Thomas J."/>
            <person name="Vandecasteele C."/>
            <person name="Vares D."/>
            <person name="Vear F."/>
            <person name="Vautrin S."/>
            <person name="Crespi M."/>
            <person name="Mangin B."/>
            <person name="Burke J.M."/>
            <person name="Salse J."/>
            <person name="Munos S."/>
            <person name="Vincourt P."/>
            <person name="Rieseberg L.H."/>
            <person name="Langlade N.B."/>
        </authorList>
    </citation>
    <scope>NUCLEOTIDE SEQUENCE</scope>
    <source>
        <tissue evidence="4">Leaves</tissue>
    </source>
</reference>
<proteinExistence type="inferred from homology"/>
<dbReference type="PANTHER" id="PTHR43490:SF107">
    <property type="entry name" value="SALUTARIDINE REDUCTASE (NADPH)"/>
    <property type="match status" value="1"/>
</dbReference>
<dbReference type="PANTHER" id="PTHR43490">
    <property type="entry name" value="(+)-NEOMENTHOL DEHYDROGENASE"/>
    <property type="match status" value="1"/>
</dbReference>
<reference evidence="4" key="2">
    <citation type="submission" date="2020-06" db="EMBL/GenBank/DDBJ databases">
        <title>Helianthus annuus Genome sequencing and assembly Release 2.</title>
        <authorList>
            <person name="Gouzy J."/>
            <person name="Langlade N."/>
            <person name="Munos S."/>
        </authorList>
    </citation>
    <scope>NUCLEOTIDE SEQUENCE</scope>
    <source>
        <tissue evidence="4">Leaves</tissue>
    </source>
</reference>
<comment type="caution">
    <text evidence="4">The sequence shown here is derived from an EMBL/GenBank/DDBJ whole genome shotgun (WGS) entry which is preliminary data.</text>
</comment>
<accession>A0A9K3NEA7</accession>
<protein>
    <submittedName>
        <fullName evidence="4">NAD(P)-binding domain superfamily</fullName>
    </submittedName>
</protein>
<dbReference type="Gramene" id="mRNA:HanXRQr2_Chr07g0281261">
    <property type="protein sequence ID" value="mRNA:HanXRQr2_Chr07g0281261"/>
    <property type="gene ID" value="HanXRQr2_Chr07g0281261"/>
</dbReference>
<evidence type="ECO:0000256" key="3">
    <source>
        <dbReference type="ARBA" id="ARBA00023002"/>
    </source>
</evidence>
<organism evidence="4 5">
    <name type="scientific">Helianthus annuus</name>
    <name type="common">Common sunflower</name>
    <dbReference type="NCBI Taxonomy" id="4232"/>
    <lineage>
        <taxon>Eukaryota</taxon>
        <taxon>Viridiplantae</taxon>
        <taxon>Streptophyta</taxon>
        <taxon>Embryophyta</taxon>
        <taxon>Tracheophyta</taxon>
        <taxon>Spermatophyta</taxon>
        <taxon>Magnoliopsida</taxon>
        <taxon>eudicotyledons</taxon>
        <taxon>Gunneridae</taxon>
        <taxon>Pentapetalae</taxon>
        <taxon>asterids</taxon>
        <taxon>campanulids</taxon>
        <taxon>Asterales</taxon>
        <taxon>Asteraceae</taxon>
        <taxon>Asteroideae</taxon>
        <taxon>Heliantheae alliance</taxon>
        <taxon>Heliantheae</taxon>
        <taxon>Helianthus</taxon>
    </lineage>
</organism>
<keyword evidence="2" id="KW-0521">NADP</keyword>
<gene>
    <name evidence="4" type="ORF">HanXRQr2_Chr07g0281261</name>
</gene>
<sequence length="99" mass="11052">MPGVRLCHVSRWVNGIIVDEKNLNVKADEATGGVKAYMTEQIMLQTYETAKDCIETNYYGTKHVTQALLPFLHLSTSPRIVNISTGISKLEVLSVSFCY</sequence>
<comment type="similarity">
    <text evidence="1">Belongs to the short-chain dehydrogenases/reductases (SDR) family.</text>
</comment>
<dbReference type="InterPro" id="IPR036291">
    <property type="entry name" value="NAD(P)-bd_dom_sf"/>
</dbReference>
<dbReference type="Gene3D" id="3.40.50.720">
    <property type="entry name" value="NAD(P)-binding Rossmann-like Domain"/>
    <property type="match status" value="1"/>
</dbReference>
<keyword evidence="5" id="KW-1185">Reference proteome</keyword>
<evidence type="ECO:0000256" key="2">
    <source>
        <dbReference type="ARBA" id="ARBA00022857"/>
    </source>
</evidence>
<evidence type="ECO:0000256" key="1">
    <source>
        <dbReference type="ARBA" id="ARBA00006484"/>
    </source>
</evidence>
<name>A0A9K3NEA7_HELAN</name>
<dbReference type="EMBL" id="MNCJ02000322">
    <property type="protein sequence ID" value="KAF5797497.1"/>
    <property type="molecule type" value="Genomic_DNA"/>
</dbReference>
<evidence type="ECO:0000313" key="5">
    <source>
        <dbReference type="Proteomes" id="UP000215914"/>
    </source>
</evidence>
<dbReference type="SUPFAM" id="SSF51735">
    <property type="entry name" value="NAD(P)-binding Rossmann-fold domains"/>
    <property type="match status" value="1"/>
</dbReference>